<evidence type="ECO:0000256" key="5">
    <source>
        <dbReference type="SAM" id="MobiDB-lite"/>
    </source>
</evidence>
<feature type="compositionally biased region" description="Acidic residues" evidence="5">
    <location>
        <begin position="145"/>
        <end position="159"/>
    </location>
</feature>
<feature type="compositionally biased region" description="Basic residues" evidence="5">
    <location>
        <begin position="104"/>
        <end position="115"/>
    </location>
</feature>
<feature type="compositionally biased region" description="Acidic residues" evidence="5">
    <location>
        <begin position="119"/>
        <end position="132"/>
    </location>
</feature>
<accession>A0AAD5U0X8</accession>
<evidence type="ECO:0000256" key="3">
    <source>
        <dbReference type="ARBA" id="ARBA00022553"/>
    </source>
</evidence>
<feature type="compositionally biased region" description="Acidic residues" evidence="5">
    <location>
        <begin position="63"/>
        <end position="99"/>
    </location>
</feature>
<feature type="compositionally biased region" description="Basic residues" evidence="5">
    <location>
        <begin position="641"/>
        <end position="651"/>
    </location>
</feature>
<dbReference type="EMBL" id="JADGJW010000372">
    <property type="protein sequence ID" value="KAJ3218613.1"/>
    <property type="molecule type" value="Genomic_DNA"/>
</dbReference>
<feature type="compositionally biased region" description="Basic residues" evidence="5">
    <location>
        <begin position="1"/>
        <end position="10"/>
    </location>
</feature>
<feature type="region of interest" description="Disordered" evidence="5">
    <location>
        <begin position="606"/>
        <end position="651"/>
    </location>
</feature>
<reference evidence="7" key="1">
    <citation type="submission" date="2020-05" db="EMBL/GenBank/DDBJ databases">
        <title>Phylogenomic resolution of chytrid fungi.</title>
        <authorList>
            <person name="Stajich J.E."/>
            <person name="Amses K."/>
            <person name="Simmons R."/>
            <person name="Seto K."/>
            <person name="Myers J."/>
            <person name="Bonds A."/>
            <person name="Quandt C.A."/>
            <person name="Barry K."/>
            <person name="Liu P."/>
            <person name="Grigoriev I."/>
            <person name="Longcore J.E."/>
            <person name="James T.Y."/>
        </authorList>
    </citation>
    <scope>NUCLEOTIDE SEQUENCE</scope>
    <source>
        <strain evidence="7">JEL0476</strain>
    </source>
</reference>
<dbReference type="InterPro" id="IPR018972">
    <property type="entry name" value="Sas10_C_dom"/>
</dbReference>
<comment type="similarity">
    <text evidence="2">Belongs to the SAS10 family.</text>
</comment>
<organism evidence="7 8">
    <name type="scientific">Clydaea vesicula</name>
    <dbReference type="NCBI Taxonomy" id="447962"/>
    <lineage>
        <taxon>Eukaryota</taxon>
        <taxon>Fungi</taxon>
        <taxon>Fungi incertae sedis</taxon>
        <taxon>Chytridiomycota</taxon>
        <taxon>Chytridiomycota incertae sedis</taxon>
        <taxon>Chytridiomycetes</taxon>
        <taxon>Lobulomycetales</taxon>
        <taxon>Lobulomycetaceae</taxon>
        <taxon>Clydaea</taxon>
    </lineage>
</organism>
<evidence type="ECO:0000256" key="2">
    <source>
        <dbReference type="ARBA" id="ARBA00010979"/>
    </source>
</evidence>
<evidence type="ECO:0000313" key="8">
    <source>
        <dbReference type="Proteomes" id="UP001211065"/>
    </source>
</evidence>
<gene>
    <name evidence="7" type="ORF">HK099_004995</name>
</gene>
<dbReference type="PANTHER" id="PTHR13237">
    <property type="entry name" value="SOMETHING ABOUT SILENCING PROTEIN 10-RELATED"/>
    <property type="match status" value="1"/>
</dbReference>
<dbReference type="GO" id="GO:0032040">
    <property type="term" value="C:small-subunit processome"/>
    <property type="evidence" value="ECO:0007669"/>
    <property type="project" value="TreeGrafter"/>
</dbReference>
<evidence type="ECO:0000259" key="6">
    <source>
        <dbReference type="Pfam" id="PF09368"/>
    </source>
</evidence>
<feature type="compositionally biased region" description="Acidic residues" evidence="5">
    <location>
        <begin position="608"/>
        <end position="621"/>
    </location>
</feature>
<feature type="region of interest" description="Disordered" evidence="5">
    <location>
        <begin position="329"/>
        <end position="349"/>
    </location>
</feature>
<feature type="region of interest" description="Disordered" evidence="5">
    <location>
        <begin position="1"/>
        <end position="159"/>
    </location>
</feature>
<feature type="compositionally biased region" description="Basic and acidic residues" evidence="5">
    <location>
        <begin position="329"/>
        <end position="348"/>
    </location>
</feature>
<evidence type="ECO:0000256" key="4">
    <source>
        <dbReference type="ARBA" id="ARBA00023242"/>
    </source>
</evidence>
<comment type="caution">
    <text evidence="7">The sequence shown here is derived from an EMBL/GenBank/DDBJ whole genome shotgun (WGS) entry which is preliminary data.</text>
</comment>
<dbReference type="Pfam" id="PF09368">
    <property type="entry name" value="Sas10"/>
    <property type="match status" value="1"/>
</dbReference>
<comment type="subcellular location">
    <subcellularLocation>
        <location evidence="1">Nucleus</location>
    </subcellularLocation>
</comment>
<dbReference type="Proteomes" id="UP001211065">
    <property type="component" value="Unassembled WGS sequence"/>
</dbReference>
<dbReference type="AlphaFoldDB" id="A0AAD5U0X8"/>
<keyword evidence="3" id="KW-0597">Phosphoprotein</keyword>
<keyword evidence="4" id="KW-0539">Nucleus</keyword>
<sequence length="697" mass="81876">MARKSKKKQQKPNIEEEEWHKSEKVNLENLDDDDSQDEFEDQRQKIFFNDEDNGEINDNNFSSEDEVLGIDSDEEDFEEEKYEDINDNEDFYDQEEEEQEKLLRKLSKHLKVKKKLNSDDEEESSEDDEESDLGWGKRRNNYYNADDDSDDEEMAKEEEMEALRLQKKKFSSMREEDFVDDSFDNQLKGAVVSKKKPFSTNLSFGEMEVDEVEEKVPVDLSKQELLDILSNKAPEILSLLDEFEVRTKEVENLDELFDKPQLYFKKSKSTKAFDYLKLKHKILIMYLTNVSFYLLLRASSDDKINVRSHPSLSMIVTIRDILERLEKEVEGKEGDPQKKNHLPEKNDKCTGMPLLMESVEGVYDILAGNVKVSENSDIEISENELEMEEEHEVEELDESEISDEKFEDNESFSDLDVSINEEKDLKILPYESSLSVDKDILDKFQVKKKSTKNSKYTNSDNYFGEDLELDQLDYEEKKKGKKSLQFHVRKLNQATDKKKNLLLSTGGDEDLPRTDKYGRILKETKEKDEMKLPSESLIFDDEEDAKFLKKRKLDDSRKDDDTPKHVFHPDEVEALTYYNDLLSVKKKKKEEREDYIQNLKRKSLEEHLVEEENIEAEDEEDGDKKRPANWQMLKNKGLTPSRKKIDRNPRVKRRVKFEKAMKKLGTVKKVYTDRSKAKAYQGEMTGIKTHLARSTKL</sequence>
<feature type="domain" description="Sas10 C-terminal" evidence="6">
    <location>
        <begin position="623"/>
        <end position="697"/>
    </location>
</feature>
<evidence type="ECO:0000313" key="7">
    <source>
        <dbReference type="EMBL" id="KAJ3218613.1"/>
    </source>
</evidence>
<dbReference type="GO" id="GO:0000462">
    <property type="term" value="P:maturation of SSU-rRNA from tricistronic rRNA transcript (SSU-rRNA, 5.8S rRNA, LSU-rRNA)"/>
    <property type="evidence" value="ECO:0007669"/>
    <property type="project" value="TreeGrafter"/>
</dbReference>
<dbReference type="PANTHER" id="PTHR13237:SF8">
    <property type="entry name" value="SOMETHING ABOUT SILENCING PROTEIN 10"/>
    <property type="match status" value="1"/>
</dbReference>
<feature type="compositionally biased region" description="Acidic residues" evidence="5">
    <location>
        <begin position="29"/>
        <end position="40"/>
    </location>
</feature>
<name>A0AAD5U0X8_9FUNG</name>
<proteinExistence type="inferred from homology"/>
<feature type="region of interest" description="Disordered" evidence="5">
    <location>
        <begin position="383"/>
        <end position="407"/>
    </location>
</feature>
<dbReference type="InterPro" id="IPR007146">
    <property type="entry name" value="Sas10/Utp3/C1D"/>
</dbReference>
<dbReference type="Pfam" id="PF04000">
    <property type="entry name" value="Sas10_Utp3"/>
    <property type="match status" value="1"/>
</dbReference>
<evidence type="ECO:0000256" key="1">
    <source>
        <dbReference type="ARBA" id="ARBA00004123"/>
    </source>
</evidence>
<protein>
    <recommendedName>
        <fullName evidence="6">Sas10 C-terminal domain-containing protein</fullName>
    </recommendedName>
</protein>
<keyword evidence="8" id="KW-1185">Reference proteome</keyword>